<comment type="caution">
    <text evidence="1">The sequence shown here is derived from an EMBL/GenBank/DDBJ whole genome shotgun (WGS) entry which is preliminary data.</text>
</comment>
<dbReference type="Proteomes" id="UP000647587">
    <property type="component" value="Unassembled WGS sequence"/>
</dbReference>
<proteinExistence type="predicted"/>
<evidence type="ECO:0000313" key="2">
    <source>
        <dbReference type="Proteomes" id="UP000647587"/>
    </source>
</evidence>
<evidence type="ECO:0008006" key="3">
    <source>
        <dbReference type="Google" id="ProtNLM"/>
    </source>
</evidence>
<dbReference type="EMBL" id="BMPP01000002">
    <property type="protein sequence ID" value="GGK15370.1"/>
    <property type="molecule type" value="Genomic_DNA"/>
</dbReference>
<organism evidence="1 2">
    <name type="scientific">Deinococcus malanensis</name>
    <dbReference type="NCBI Taxonomy" id="1706855"/>
    <lineage>
        <taxon>Bacteria</taxon>
        <taxon>Thermotogati</taxon>
        <taxon>Deinococcota</taxon>
        <taxon>Deinococci</taxon>
        <taxon>Deinococcales</taxon>
        <taxon>Deinococcaceae</taxon>
        <taxon>Deinococcus</taxon>
    </lineage>
</organism>
<reference evidence="2" key="1">
    <citation type="journal article" date="2019" name="Int. J. Syst. Evol. Microbiol.">
        <title>The Global Catalogue of Microorganisms (GCM) 10K type strain sequencing project: providing services to taxonomists for standard genome sequencing and annotation.</title>
        <authorList>
            <consortium name="The Broad Institute Genomics Platform"/>
            <consortium name="The Broad Institute Genome Sequencing Center for Infectious Disease"/>
            <person name="Wu L."/>
            <person name="Ma J."/>
        </authorList>
    </citation>
    <scope>NUCLEOTIDE SEQUENCE [LARGE SCALE GENOMIC DNA]</scope>
    <source>
        <strain evidence="2">JCM 30331</strain>
    </source>
</reference>
<name>A0ABQ2EKG6_9DEIO</name>
<keyword evidence="2" id="KW-1185">Reference proteome</keyword>
<evidence type="ECO:0000313" key="1">
    <source>
        <dbReference type="EMBL" id="GGK15370.1"/>
    </source>
</evidence>
<protein>
    <recommendedName>
        <fullName evidence="3">Secreted protein</fullName>
    </recommendedName>
</protein>
<gene>
    <name evidence="1" type="ORF">GCM10008955_05970</name>
</gene>
<accession>A0ABQ2EKG6</accession>
<sequence length="148" mass="16355">MVVKAACLIAVFQQVNLEAGRLEHRHELAVAVHNLMIGRRVIRRPRTPDLNHLLIIRIGKVGVRHSAPKEATRFEIRETQSGGFLAILFGQVFPDVLTEKGVGPPLPEPPFKTGRVTQIEVFPLCRGPAIPRLPASTKNHAETSSGRH</sequence>